<evidence type="ECO:0000313" key="3">
    <source>
        <dbReference type="WBParaSite" id="jg1534.1"/>
    </source>
</evidence>
<protein>
    <submittedName>
        <fullName evidence="3">Uncharacterized protein</fullName>
    </submittedName>
</protein>
<accession>A0A915D347</accession>
<feature type="compositionally biased region" description="Polar residues" evidence="1">
    <location>
        <begin position="77"/>
        <end position="90"/>
    </location>
</feature>
<dbReference type="AlphaFoldDB" id="A0A915D347"/>
<name>A0A915D347_9BILA</name>
<proteinExistence type="predicted"/>
<feature type="region of interest" description="Disordered" evidence="1">
    <location>
        <begin position="77"/>
        <end position="102"/>
    </location>
</feature>
<dbReference type="Proteomes" id="UP000887574">
    <property type="component" value="Unplaced"/>
</dbReference>
<keyword evidence="2" id="KW-1185">Reference proteome</keyword>
<evidence type="ECO:0000313" key="2">
    <source>
        <dbReference type="Proteomes" id="UP000887574"/>
    </source>
</evidence>
<evidence type="ECO:0000256" key="1">
    <source>
        <dbReference type="SAM" id="MobiDB-lite"/>
    </source>
</evidence>
<feature type="compositionally biased region" description="Polar residues" evidence="1">
    <location>
        <begin position="123"/>
        <end position="139"/>
    </location>
</feature>
<reference evidence="3" key="1">
    <citation type="submission" date="2022-11" db="UniProtKB">
        <authorList>
            <consortium name="WormBaseParasite"/>
        </authorList>
    </citation>
    <scope>IDENTIFICATION</scope>
</reference>
<feature type="compositionally biased region" description="Low complexity" evidence="1">
    <location>
        <begin position="149"/>
        <end position="159"/>
    </location>
</feature>
<dbReference type="WBParaSite" id="jg1534.1">
    <property type="protein sequence ID" value="jg1534.1"/>
    <property type="gene ID" value="jg1534"/>
</dbReference>
<feature type="compositionally biased region" description="Polar residues" evidence="1">
    <location>
        <begin position="182"/>
        <end position="191"/>
    </location>
</feature>
<organism evidence="2 3">
    <name type="scientific">Ditylenchus dipsaci</name>
    <dbReference type="NCBI Taxonomy" id="166011"/>
    <lineage>
        <taxon>Eukaryota</taxon>
        <taxon>Metazoa</taxon>
        <taxon>Ecdysozoa</taxon>
        <taxon>Nematoda</taxon>
        <taxon>Chromadorea</taxon>
        <taxon>Rhabditida</taxon>
        <taxon>Tylenchina</taxon>
        <taxon>Tylenchomorpha</taxon>
        <taxon>Sphaerularioidea</taxon>
        <taxon>Anguinidae</taxon>
        <taxon>Anguininae</taxon>
        <taxon>Ditylenchus</taxon>
    </lineage>
</organism>
<sequence>MFLNNKLWLKTTRKALGTGKLWSATQLPPPAPGRVHRDFITVVRKYDDGQENGNAFTKNSLRHTIPHLVQRFTTNTASKCQNGKSSNGNAPATAKTLGPEKSDKVRSFFDRLARPKHVVASVFQRNKQMGDNRNGTSGIRSKVVRLRSRSSSLTRNNNNAKKSTDQLVTSQKNGVEAKANGQDEQQNNVSL</sequence>
<feature type="region of interest" description="Disordered" evidence="1">
    <location>
        <begin position="123"/>
        <end position="191"/>
    </location>
</feature>